<evidence type="ECO:0000313" key="2">
    <source>
        <dbReference type="Proteomes" id="UP000075613"/>
    </source>
</evidence>
<organism evidence="1 2">
    <name type="scientific">Paraburkholderia monticola</name>
    <dbReference type="NCBI Taxonomy" id="1399968"/>
    <lineage>
        <taxon>Bacteria</taxon>
        <taxon>Pseudomonadati</taxon>
        <taxon>Pseudomonadota</taxon>
        <taxon>Betaproteobacteria</taxon>
        <taxon>Burkholderiales</taxon>
        <taxon>Burkholderiaceae</taxon>
        <taxon>Paraburkholderia</taxon>
    </lineage>
</organism>
<accession>A0A149PNE0</accession>
<sequence>MSDSACFKPRVIEPVVDNQPEGLGLAIELWLAQPVDGIAGRAVQIHLRGGAKMEQAESLRDQLHAWGTRIVVR</sequence>
<evidence type="ECO:0000313" key="1">
    <source>
        <dbReference type="EMBL" id="KXU86580.1"/>
    </source>
</evidence>
<gene>
    <name evidence="1" type="ORF">CI15_19300</name>
</gene>
<dbReference type="OrthoDB" id="9101973at2"/>
<keyword evidence="2" id="KW-1185">Reference proteome</keyword>
<dbReference type="EMBL" id="LRBG01000022">
    <property type="protein sequence ID" value="KXU86580.1"/>
    <property type="molecule type" value="Genomic_DNA"/>
</dbReference>
<proteinExistence type="predicted"/>
<comment type="caution">
    <text evidence="1">The sequence shown here is derived from an EMBL/GenBank/DDBJ whole genome shotgun (WGS) entry which is preliminary data.</text>
</comment>
<dbReference type="AlphaFoldDB" id="A0A149PNE0"/>
<name>A0A149PNE0_9BURK</name>
<dbReference type="RefSeq" id="WP_062129867.1">
    <property type="nucleotide sequence ID" value="NZ_LRBG01000022.1"/>
</dbReference>
<protein>
    <submittedName>
        <fullName evidence="1">Uncharacterized protein</fullName>
    </submittedName>
</protein>
<reference evidence="1 2" key="1">
    <citation type="journal article" date="2015" name="Int. J. Syst. Evol. Microbiol.">
        <title>Burkholderia monticola sp. nov., isolated from mountain soil.</title>
        <authorList>
            <person name="Baek I."/>
            <person name="Seo B."/>
            <person name="Lee I."/>
            <person name="Yi H."/>
            <person name="Chun J."/>
        </authorList>
    </citation>
    <scope>NUCLEOTIDE SEQUENCE [LARGE SCALE GENOMIC DNA]</scope>
    <source>
        <strain evidence="1 2">JC2948</strain>
    </source>
</reference>
<dbReference type="Proteomes" id="UP000075613">
    <property type="component" value="Unassembled WGS sequence"/>
</dbReference>